<keyword evidence="4" id="KW-1185">Reference proteome</keyword>
<feature type="domain" description="UspA" evidence="2">
    <location>
        <begin position="1"/>
        <end position="142"/>
    </location>
</feature>
<dbReference type="InterPro" id="IPR006016">
    <property type="entry name" value="UspA"/>
</dbReference>
<dbReference type="SUPFAM" id="SSF52402">
    <property type="entry name" value="Adenine nucleotide alpha hydrolases-like"/>
    <property type="match status" value="1"/>
</dbReference>
<evidence type="ECO:0000313" key="4">
    <source>
        <dbReference type="Proteomes" id="UP001574673"/>
    </source>
</evidence>
<proteinExistence type="inferred from homology"/>
<comment type="similarity">
    <text evidence="1">Belongs to the universal stress protein A family.</text>
</comment>
<dbReference type="EMBL" id="JBEUWX010000002">
    <property type="protein sequence ID" value="MFA9950184.1"/>
    <property type="molecule type" value="Genomic_DNA"/>
</dbReference>
<organism evidence="3 4">
    <name type="scientific">Dentiradicibacter hellwigii</name>
    <dbReference type="NCBI Taxonomy" id="3149053"/>
    <lineage>
        <taxon>Bacteria</taxon>
        <taxon>Pseudomonadati</taxon>
        <taxon>Pseudomonadota</taxon>
        <taxon>Betaproteobacteria</taxon>
        <taxon>Rhodocyclales</taxon>
        <taxon>Rhodocyclaceae</taxon>
        <taxon>Dentiradicibacter</taxon>
    </lineage>
</organism>
<dbReference type="Proteomes" id="UP001574673">
    <property type="component" value="Unassembled WGS sequence"/>
</dbReference>
<dbReference type="Gene3D" id="3.40.50.620">
    <property type="entry name" value="HUPs"/>
    <property type="match status" value="1"/>
</dbReference>
<dbReference type="PANTHER" id="PTHR46268:SF6">
    <property type="entry name" value="UNIVERSAL STRESS PROTEIN UP12"/>
    <property type="match status" value="1"/>
</dbReference>
<comment type="caution">
    <text evidence="3">The sequence shown here is derived from an EMBL/GenBank/DDBJ whole genome shotgun (WGS) entry which is preliminary data.</text>
</comment>
<dbReference type="Pfam" id="PF00582">
    <property type="entry name" value="Usp"/>
    <property type="match status" value="1"/>
</dbReference>
<accession>A0ABV4UFK4</accession>
<reference evidence="4" key="1">
    <citation type="submission" date="2024-06" db="EMBL/GenBank/DDBJ databases">
        <title>Radixoralia hellwigii gen. nov., sp nov., isolated from a root canal in the human oral cavity.</title>
        <authorList>
            <person name="Bartsch S."/>
            <person name="Wittmer A."/>
            <person name="Schulz A.-K."/>
            <person name="Neumann-Schaal M."/>
            <person name="Wolf J."/>
            <person name="Gronow S."/>
            <person name="Tennert C."/>
            <person name="Haecker G."/>
            <person name="Cieplik F."/>
            <person name="Al-Ahmad A."/>
        </authorList>
    </citation>
    <scope>NUCLEOTIDE SEQUENCE [LARGE SCALE GENOMIC DNA]</scope>
    <source>
        <strain evidence="4">Wk13</strain>
    </source>
</reference>
<dbReference type="PANTHER" id="PTHR46268">
    <property type="entry name" value="STRESS RESPONSE PROTEIN NHAX"/>
    <property type="match status" value="1"/>
</dbReference>
<gene>
    <name evidence="3" type="ORF">ABCS64_07610</name>
</gene>
<name>A0ABV4UFK4_9RHOO</name>
<dbReference type="CDD" id="cd00293">
    <property type="entry name" value="USP-like"/>
    <property type="match status" value="1"/>
</dbReference>
<evidence type="ECO:0000256" key="1">
    <source>
        <dbReference type="ARBA" id="ARBA00008791"/>
    </source>
</evidence>
<dbReference type="InterPro" id="IPR006015">
    <property type="entry name" value="Universal_stress_UspA"/>
</dbReference>
<sequence length="142" mass="15389">MKKFLIPVDGSECALRAVSLAAQTRLDYADPDSAEIHLLNVQPPISHSVKRFFNHDEIANFLREESEHALAPARALLDAAGARYTCHAEFGNVAETIIHFAETLGCDQIIMGTNGRGALGRLIGSATMKVLHLSSVPILLVK</sequence>
<evidence type="ECO:0000259" key="2">
    <source>
        <dbReference type="Pfam" id="PF00582"/>
    </source>
</evidence>
<protein>
    <submittedName>
        <fullName evidence="3">Universal stress protein</fullName>
    </submittedName>
</protein>
<dbReference type="RefSeq" id="WP_418891255.1">
    <property type="nucleotide sequence ID" value="NZ_JBEUWX010000002.1"/>
</dbReference>
<dbReference type="InterPro" id="IPR014729">
    <property type="entry name" value="Rossmann-like_a/b/a_fold"/>
</dbReference>
<evidence type="ECO:0000313" key="3">
    <source>
        <dbReference type="EMBL" id="MFA9950184.1"/>
    </source>
</evidence>
<dbReference type="PRINTS" id="PR01438">
    <property type="entry name" value="UNVRSLSTRESS"/>
</dbReference>